<proteinExistence type="predicted"/>
<feature type="domain" description="Helix-turn-helix" evidence="1">
    <location>
        <begin position="21"/>
        <end position="74"/>
    </location>
</feature>
<accession>A0ABX0SD05</accession>
<dbReference type="Pfam" id="PF12728">
    <property type="entry name" value="HTH_17"/>
    <property type="match status" value="1"/>
</dbReference>
<sequence length="77" mass="8576">MTATATPVPLLEFAGDKTGHLTPKEAANYIPYSEKTIRDMCASQQLKPVLELGGLKQKRYKIPRSTIRAFLTSKTPR</sequence>
<keyword evidence="3" id="KW-1185">Reference proteome</keyword>
<protein>
    <recommendedName>
        <fullName evidence="1">Helix-turn-helix domain-containing protein</fullName>
    </recommendedName>
</protein>
<organism evidence="2 3">
    <name type="scientific">Brooklawnia cerclae</name>
    <dbReference type="NCBI Taxonomy" id="349934"/>
    <lineage>
        <taxon>Bacteria</taxon>
        <taxon>Bacillati</taxon>
        <taxon>Actinomycetota</taxon>
        <taxon>Actinomycetes</taxon>
        <taxon>Propionibacteriales</taxon>
        <taxon>Propionibacteriaceae</taxon>
        <taxon>Brooklawnia</taxon>
    </lineage>
</organism>
<gene>
    <name evidence="2" type="ORF">FB473_000929</name>
</gene>
<comment type="caution">
    <text evidence="2">The sequence shown here is derived from an EMBL/GenBank/DDBJ whole genome shotgun (WGS) entry which is preliminary data.</text>
</comment>
<dbReference type="Proteomes" id="UP000749311">
    <property type="component" value="Unassembled WGS sequence"/>
</dbReference>
<dbReference type="EMBL" id="JAAMOZ010000001">
    <property type="protein sequence ID" value="NIH56284.1"/>
    <property type="molecule type" value="Genomic_DNA"/>
</dbReference>
<evidence type="ECO:0000259" key="1">
    <source>
        <dbReference type="Pfam" id="PF12728"/>
    </source>
</evidence>
<evidence type="ECO:0000313" key="2">
    <source>
        <dbReference type="EMBL" id="NIH56284.1"/>
    </source>
</evidence>
<dbReference type="InterPro" id="IPR041657">
    <property type="entry name" value="HTH_17"/>
</dbReference>
<dbReference type="RefSeq" id="WP_167165277.1">
    <property type="nucleotide sequence ID" value="NZ_BAAAOO010000002.1"/>
</dbReference>
<name>A0ABX0SD05_9ACTN</name>
<evidence type="ECO:0000313" key="3">
    <source>
        <dbReference type="Proteomes" id="UP000749311"/>
    </source>
</evidence>
<reference evidence="2 3" key="1">
    <citation type="submission" date="2020-02" db="EMBL/GenBank/DDBJ databases">
        <title>Sequencing the genomes of 1000 actinobacteria strains.</title>
        <authorList>
            <person name="Klenk H.-P."/>
        </authorList>
    </citation>
    <scope>NUCLEOTIDE SEQUENCE [LARGE SCALE GENOMIC DNA]</scope>
    <source>
        <strain evidence="2 3">DSM 19609</strain>
    </source>
</reference>